<protein>
    <submittedName>
        <fullName evidence="3">Uncharacterized protein</fullName>
    </submittedName>
</protein>
<comment type="caution">
    <text evidence="3">The sequence shown here is derived from an EMBL/GenBank/DDBJ whole genome shotgun (WGS) entry which is preliminary data.</text>
</comment>
<gene>
    <name evidence="3" type="ORF">FFLO_04939</name>
</gene>
<evidence type="ECO:0000313" key="4">
    <source>
        <dbReference type="Proteomes" id="UP000812966"/>
    </source>
</evidence>
<feature type="region of interest" description="Disordered" evidence="2">
    <location>
        <begin position="83"/>
        <end position="124"/>
    </location>
</feature>
<sequence length="423" mass="46236">MDSINPYRCQRLALITDFVRETRNGGLIVELNERRERMQPGRKMLGLRGEAPTMQYVRPVARPESLPITSPTAAPVKVKTEVVKKTRDVKKTEGSRKTKDSKKSEVSKKVKVVKKSEAESTGDVKKTKTKAIVVVVIPNSDDVFYTAPTSTPIPTSTPTPAPNPVAPGVLAVRVAPAPVKPVAANYITECLRPRNLVGPKIAKLAVYVDTEEDEVVEKKVVEREETFEDKENAGVVLVGKKEVVSVETSEEKEQVVIVVEEKKEVASVETSKEKEEKKKDLSIIIEEAEEEESSVEVEVKVEVAARVEVGSEEEEESFVVIEPLEADESFVLVSSPVPTPAPASAPALVFPRSRIPVLIKKAHRAVALPVLSVQTQPEAQVQGQRRTQARPCPQATASTACRRLFGIGRASTKATINAKDPFA</sequence>
<feature type="coiled-coil region" evidence="1">
    <location>
        <begin position="258"/>
        <end position="298"/>
    </location>
</feature>
<evidence type="ECO:0000313" key="3">
    <source>
        <dbReference type="EMBL" id="KAG7530576.1"/>
    </source>
</evidence>
<dbReference type="Proteomes" id="UP000812966">
    <property type="component" value="Unassembled WGS sequence"/>
</dbReference>
<keyword evidence="4" id="KW-1185">Reference proteome</keyword>
<keyword evidence="1" id="KW-0175">Coiled coil</keyword>
<reference evidence="3" key="1">
    <citation type="submission" date="2020-04" db="EMBL/GenBank/DDBJ databases">
        <title>Analysis of mating type loci in Filobasidium floriforme.</title>
        <authorList>
            <person name="Nowrousian M."/>
        </authorList>
    </citation>
    <scope>NUCLEOTIDE SEQUENCE</scope>
    <source>
        <strain evidence="3">CBS 6242</strain>
    </source>
</reference>
<proteinExistence type="predicted"/>
<accession>A0A8K0NNQ8</accession>
<dbReference type="EMBL" id="JABELV010000114">
    <property type="protein sequence ID" value="KAG7530576.1"/>
    <property type="molecule type" value="Genomic_DNA"/>
</dbReference>
<evidence type="ECO:0000256" key="2">
    <source>
        <dbReference type="SAM" id="MobiDB-lite"/>
    </source>
</evidence>
<evidence type="ECO:0000256" key="1">
    <source>
        <dbReference type="SAM" id="Coils"/>
    </source>
</evidence>
<name>A0A8K0NNQ8_9TREE</name>
<dbReference type="AlphaFoldDB" id="A0A8K0NNQ8"/>
<organism evidence="3 4">
    <name type="scientific">Filobasidium floriforme</name>
    <dbReference type="NCBI Taxonomy" id="5210"/>
    <lineage>
        <taxon>Eukaryota</taxon>
        <taxon>Fungi</taxon>
        <taxon>Dikarya</taxon>
        <taxon>Basidiomycota</taxon>
        <taxon>Agaricomycotina</taxon>
        <taxon>Tremellomycetes</taxon>
        <taxon>Filobasidiales</taxon>
        <taxon>Filobasidiaceae</taxon>
        <taxon>Filobasidium</taxon>
    </lineage>
</organism>